<name>A0A453PPF3_AEGTS</name>
<reference evidence="2" key="4">
    <citation type="submission" date="2019-03" db="UniProtKB">
        <authorList>
            <consortium name="EnsemblPlants"/>
        </authorList>
    </citation>
    <scope>IDENTIFICATION</scope>
</reference>
<protein>
    <submittedName>
        <fullName evidence="2">Uncharacterized protein</fullName>
    </submittedName>
</protein>
<evidence type="ECO:0000256" key="1">
    <source>
        <dbReference type="SAM" id="MobiDB-lite"/>
    </source>
</evidence>
<keyword evidence="3" id="KW-1185">Reference proteome</keyword>
<feature type="region of interest" description="Disordered" evidence="1">
    <location>
        <begin position="157"/>
        <end position="231"/>
    </location>
</feature>
<dbReference type="EnsemblPlants" id="AET6Gv20810400.3">
    <property type="protein sequence ID" value="AET6Gv20810400.3"/>
    <property type="gene ID" value="AET6Gv20810400"/>
</dbReference>
<dbReference type="PANTHER" id="PTHR34687:SF1">
    <property type="entry name" value="CHAPERONE PROTEIN DNAJ-LIKE PROTEIN"/>
    <property type="match status" value="1"/>
</dbReference>
<proteinExistence type="predicted"/>
<sequence>SSTSTSTGEEKANEFNSCSSPSPAVPCPSPVASQQSAQQEKKGGSWIGSSAKMVAPMVIASAGLGMLAGVAMANRTTGDGLPAASRWDARPRCSTCSGTGREECLCSRWSDGDVGCGTCSGSGRKRCRSCGGVPLQPLVRRRRRLRDVLRLRPQAVPQLRRSASAAVGPTATSAAGRAPAPAASGAAAAEALALAGNSRRDSSSSSRSFRTHTGAAETTTDVHRSPGGNQN</sequence>
<dbReference type="Gramene" id="AET6Gv20810400.3">
    <property type="protein sequence ID" value="AET6Gv20810400.3"/>
    <property type="gene ID" value="AET6Gv20810400"/>
</dbReference>
<evidence type="ECO:0000313" key="2">
    <source>
        <dbReference type="EnsemblPlants" id="AET6Gv20810400.3"/>
    </source>
</evidence>
<reference evidence="3" key="1">
    <citation type="journal article" date="2014" name="Science">
        <title>Ancient hybridizations among the ancestral genomes of bread wheat.</title>
        <authorList>
            <consortium name="International Wheat Genome Sequencing Consortium,"/>
            <person name="Marcussen T."/>
            <person name="Sandve S.R."/>
            <person name="Heier L."/>
            <person name="Spannagl M."/>
            <person name="Pfeifer M."/>
            <person name="Jakobsen K.S."/>
            <person name="Wulff B.B."/>
            <person name="Steuernagel B."/>
            <person name="Mayer K.F."/>
            <person name="Olsen O.A."/>
        </authorList>
    </citation>
    <scope>NUCLEOTIDE SEQUENCE [LARGE SCALE GENOMIC DNA]</scope>
    <source>
        <strain evidence="3">cv. AL8/78</strain>
    </source>
</reference>
<organism evidence="2 3">
    <name type="scientific">Aegilops tauschii subsp. strangulata</name>
    <name type="common">Goatgrass</name>
    <dbReference type="NCBI Taxonomy" id="200361"/>
    <lineage>
        <taxon>Eukaryota</taxon>
        <taxon>Viridiplantae</taxon>
        <taxon>Streptophyta</taxon>
        <taxon>Embryophyta</taxon>
        <taxon>Tracheophyta</taxon>
        <taxon>Spermatophyta</taxon>
        <taxon>Magnoliopsida</taxon>
        <taxon>Liliopsida</taxon>
        <taxon>Poales</taxon>
        <taxon>Poaceae</taxon>
        <taxon>BOP clade</taxon>
        <taxon>Pooideae</taxon>
        <taxon>Triticodae</taxon>
        <taxon>Triticeae</taxon>
        <taxon>Triticinae</taxon>
        <taxon>Aegilops</taxon>
    </lineage>
</organism>
<dbReference type="Proteomes" id="UP000015105">
    <property type="component" value="Chromosome 6D"/>
</dbReference>
<reference evidence="3" key="2">
    <citation type="journal article" date="2017" name="Nat. Plants">
        <title>The Aegilops tauschii genome reveals multiple impacts of transposons.</title>
        <authorList>
            <person name="Zhao G."/>
            <person name="Zou C."/>
            <person name="Li K."/>
            <person name="Wang K."/>
            <person name="Li T."/>
            <person name="Gao L."/>
            <person name="Zhang X."/>
            <person name="Wang H."/>
            <person name="Yang Z."/>
            <person name="Liu X."/>
            <person name="Jiang W."/>
            <person name="Mao L."/>
            <person name="Kong X."/>
            <person name="Jiao Y."/>
            <person name="Jia J."/>
        </authorList>
    </citation>
    <scope>NUCLEOTIDE SEQUENCE [LARGE SCALE GENOMIC DNA]</scope>
    <source>
        <strain evidence="3">cv. AL8/78</strain>
    </source>
</reference>
<feature type="compositionally biased region" description="Low complexity" evidence="1">
    <location>
        <begin position="170"/>
        <end position="195"/>
    </location>
</feature>
<dbReference type="STRING" id="200361.A0A453PPF3"/>
<feature type="region of interest" description="Disordered" evidence="1">
    <location>
        <begin position="1"/>
        <end position="45"/>
    </location>
</feature>
<dbReference type="AlphaFoldDB" id="A0A453PPF3"/>
<dbReference type="PANTHER" id="PTHR34687">
    <property type="entry name" value="CHAPERONE PROTEIN DNAJ-LIKE PROTEIN"/>
    <property type="match status" value="1"/>
</dbReference>
<evidence type="ECO:0000313" key="3">
    <source>
        <dbReference type="Proteomes" id="UP000015105"/>
    </source>
</evidence>
<accession>A0A453PPF3</accession>
<reference evidence="2" key="5">
    <citation type="journal article" date="2021" name="G3 (Bethesda)">
        <title>Aegilops tauschii genome assembly Aet v5.0 features greater sequence contiguity and improved annotation.</title>
        <authorList>
            <person name="Wang L."/>
            <person name="Zhu T."/>
            <person name="Rodriguez J.C."/>
            <person name="Deal K.R."/>
            <person name="Dubcovsky J."/>
            <person name="McGuire P.E."/>
            <person name="Lux T."/>
            <person name="Spannagl M."/>
            <person name="Mayer K.F.X."/>
            <person name="Baldrich P."/>
            <person name="Meyers B.C."/>
            <person name="Huo N."/>
            <person name="Gu Y.Q."/>
            <person name="Zhou H."/>
            <person name="Devos K.M."/>
            <person name="Bennetzen J.L."/>
            <person name="Unver T."/>
            <person name="Budak H."/>
            <person name="Gulick P.J."/>
            <person name="Galiba G."/>
            <person name="Kalapos B."/>
            <person name="Nelson D.R."/>
            <person name="Li P."/>
            <person name="You F.M."/>
            <person name="Luo M.C."/>
            <person name="Dvorak J."/>
        </authorList>
    </citation>
    <scope>NUCLEOTIDE SEQUENCE [LARGE SCALE GENOMIC DNA]</scope>
    <source>
        <strain evidence="2">cv. AL8/78</strain>
    </source>
</reference>
<reference evidence="2" key="3">
    <citation type="journal article" date="2017" name="Nature">
        <title>Genome sequence of the progenitor of the wheat D genome Aegilops tauschii.</title>
        <authorList>
            <person name="Luo M.C."/>
            <person name="Gu Y.Q."/>
            <person name="Puiu D."/>
            <person name="Wang H."/>
            <person name="Twardziok S.O."/>
            <person name="Deal K.R."/>
            <person name="Huo N."/>
            <person name="Zhu T."/>
            <person name="Wang L."/>
            <person name="Wang Y."/>
            <person name="McGuire P.E."/>
            <person name="Liu S."/>
            <person name="Long H."/>
            <person name="Ramasamy R.K."/>
            <person name="Rodriguez J.C."/>
            <person name="Van S.L."/>
            <person name="Yuan L."/>
            <person name="Wang Z."/>
            <person name="Xia Z."/>
            <person name="Xiao L."/>
            <person name="Anderson O.D."/>
            <person name="Ouyang S."/>
            <person name="Liang Y."/>
            <person name="Zimin A.V."/>
            <person name="Pertea G."/>
            <person name="Qi P."/>
            <person name="Bennetzen J.L."/>
            <person name="Dai X."/>
            <person name="Dawson M.W."/>
            <person name="Muller H.G."/>
            <person name="Kugler K."/>
            <person name="Rivarola-Duarte L."/>
            <person name="Spannagl M."/>
            <person name="Mayer K.F.X."/>
            <person name="Lu F.H."/>
            <person name="Bevan M.W."/>
            <person name="Leroy P."/>
            <person name="Li P."/>
            <person name="You F.M."/>
            <person name="Sun Q."/>
            <person name="Liu Z."/>
            <person name="Lyons E."/>
            <person name="Wicker T."/>
            <person name="Salzberg S.L."/>
            <person name="Devos K.M."/>
            <person name="Dvorak J."/>
        </authorList>
    </citation>
    <scope>NUCLEOTIDE SEQUENCE [LARGE SCALE GENOMIC DNA]</scope>
    <source>
        <strain evidence="2">cv. AL8/78</strain>
    </source>
</reference>